<dbReference type="GO" id="GO:0046839">
    <property type="term" value="P:phospholipid dephosphorylation"/>
    <property type="evidence" value="ECO:0007669"/>
    <property type="project" value="TreeGrafter"/>
</dbReference>
<dbReference type="AlphaFoldDB" id="A0A8X6T517"/>
<evidence type="ECO:0000256" key="4">
    <source>
        <dbReference type="ARBA" id="ARBA00022989"/>
    </source>
</evidence>
<evidence type="ECO:0000256" key="6">
    <source>
        <dbReference type="SAM" id="MobiDB-lite"/>
    </source>
</evidence>
<keyword evidence="5 7" id="KW-0472">Membrane</keyword>
<keyword evidence="10" id="KW-1185">Reference proteome</keyword>
<reference evidence="9" key="1">
    <citation type="submission" date="2020-08" db="EMBL/GenBank/DDBJ databases">
        <title>Multicomponent nature underlies the extraordinary mechanical properties of spider dragline silk.</title>
        <authorList>
            <person name="Kono N."/>
            <person name="Nakamura H."/>
            <person name="Mori M."/>
            <person name="Yoshida Y."/>
            <person name="Ohtoshi R."/>
            <person name="Malay A.D."/>
            <person name="Moran D.A.P."/>
            <person name="Tomita M."/>
            <person name="Numata K."/>
            <person name="Arakawa K."/>
        </authorList>
    </citation>
    <scope>NUCLEOTIDE SEQUENCE</scope>
</reference>
<dbReference type="Pfam" id="PF01569">
    <property type="entry name" value="PAP2"/>
    <property type="match status" value="1"/>
</dbReference>
<dbReference type="InterPro" id="IPR000326">
    <property type="entry name" value="PAP2/HPO"/>
</dbReference>
<dbReference type="GO" id="GO:0008195">
    <property type="term" value="F:phosphatidate phosphatase activity"/>
    <property type="evidence" value="ECO:0007669"/>
    <property type="project" value="TreeGrafter"/>
</dbReference>
<dbReference type="PANTHER" id="PTHR10165">
    <property type="entry name" value="LIPID PHOSPHATE PHOSPHATASE"/>
    <property type="match status" value="1"/>
</dbReference>
<dbReference type="Gene3D" id="1.20.144.10">
    <property type="entry name" value="Phosphatidic acid phosphatase type 2/haloperoxidase"/>
    <property type="match status" value="1"/>
</dbReference>
<dbReference type="SUPFAM" id="SSF48317">
    <property type="entry name" value="Acid phosphatase/Vanadium-dependent haloperoxidase"/>
    <property type="match status" value="1"/>
</dbReference>
<evidence type="ECO:0000256" key="1">
    <source>
        <dbReference type="ARBA" id="ARBA00004141"/>
    </source>
</evidence>
<dbReference type="InterPro" id="IPR043216">
    <property type="entry name" value="PAP-like"/>
</dbReference>
<dbReference type="EMBL" id="BMAW01096260">
    <property type="protein sequence ID" value="GFS73970.1"/>
    <property type="molecule type" value="Genomic_DNA"/>
</dbReference>
<dbReference type="GO" id="GO:0006644">
    <property type="term" value="P:phospholipid metabolic process"/>
    <property type="evidence" value="ECO:0007669"/>
    <property type="project" value="InterPro"/>
</dbReference>
<feature type="region of interest" description="Disordered" evidence="6">
    <location>
        <begin position="18"/>
        <end position="49"/>
    </location>
</feature>
<comment type="caution">
    <text evidence="9">The sequence shown here is derived from an EMBL/GenBank/DDBJ whole genome shotgun (WGS) entry which is preliminary data.</text>
</comment>
<sequence length="383" mass="43714">MIVDKCLSHEAFTPVQKACHPLPPRRSLDNRQRNKWSSYHNGNGEQDSVCGSLRRRLPVQYQPQRLVPPNYPAAQRSPLSAVIKRPSLQEHMKPHVGRQFCNLSLLFILVMNDAKGHKYVLLELLVRFTLLLAFIASEYGEPFQRKIHPDELWLYKNPRTDSYFPTRILWVIICIVPFFIIFISNLLNKGKADGIHAFLALTLSFGINGIVTNAVKLIVGRPRPDFFYRCFPDGKGDIKFPCTGKKEDIIEGLKSFPSGHSSFAFDSMVFCVLYLCGKLQVFNQKGRGKSWRLIVAFSPIFLALLVALSRTCDYHHHWQDVLVGSMLGTSIAYLCYFQYYPSLNHPNSALPYSILMTLPRTDLSDSNQLKKSDSLECVSVKWI</sequence>
<gene>
    <name evidence="9" type="primary">Plpp5</name>
    <name evidence="9" type="ORF">NPIL_167421</name>
</gene>
<keyword evidence="3 7" id="KW-0812">Transmembrane</keyword>
<dbReference type="Proteomes" id="UP000887013">
    <property type="component" value="Unassembled WGS sequence"/>
</dbReference>
<organism evidence="9 10">
    <name type="scientific">Nephila pilipes</name>
    <name type="common">Giant wood spider</name>
    <name type="synonym">Nephila maculata</name>
    <dbReference type="NCBI Taxonomy" id="299642"/>
    <lineage>
        <taxon>Eukaryota</taxon>
        <taxon>Metazoa</taxon>
        <taxon>Ecdysozoa</taxon>
        <taxon>Arthropoda</taxon>
        <taxon>Chelicerata</taxon>
        <taxon>Arachnida</taxon>
        <taxon>Araneae</taxon>
        <taxon>Araneomorphae</taxon>
        <taxon>Entelegynae</taxon>
        <taxon>Araneoidea</taxon>
        <taxon>Nephilidae</taxon>
        <taxon>Nephila</taxon>
    </lineage>
</organism>
<evidence type="ECO:0000256" key="3">
    <source>
        <dbReference type="ARBA" id="ARBA00022692"/>
    </source>
</evidence>
<dbReference type="PANTHER" id="PTHR10165:SF35">
    <property type="entry name" value="RE23632P"/>
    <property type="match status" value="1"/>
</dbReference>
<comment type="similarity">
    <text evidence="2">Belongs to the PA-phosphatase related phosphoesterase family.</text>
</comment>
<dbReference type="SMART" id="SM00014">
    <property type="entry name" value="acidPPc"/>
    <property type="match status" value="1"/>
</dbReference>
<evidence type="ECO:0000259" key="8">
    <source>
        <dbReference type="SMART" id="SM00014"/>
    </source>
</evidence>
<dbReference type="GO" id="GO:0016020">
    <property type="term" value="C:membrane"/>
    <property type="evidence" value="ECO:0007669"/>
    <property type="project" value="UniProtKB-SubCell"/>
</dbReference>
<evidence type="ECO:0000256" key="2">
    <source>
        <dbReference type="ARBA" id="ARBA00008816"/>
    </source>
</evidence>
<accession>A0A8X6T517</accession>
<evidence type="ECO:0000313" key="9">
    <source>
        <dbReference type="EMBL" id="GFS73970.1"/>
    </source>
</evidence>
<dbReference type="CDD" id="cd03390">
    <property type="entry name" value="PAP2_containing_1_like"/>
    <property type="match status" value="1"/>
</dbReference>
<feature type="transmembrane region" description="Helical" evidence="7">
    <location>
        <begin position="321"/>
        <end position="340"/>
    </location>
</feature>
<dbReference type="InterPro" id="IPR036938">
    <property type="entry name" value="PAP2/HPO_sf"/>
</dbReference>
<evidence type="ECO:0000256" key="5">
    <source>
        <dbReference type="ARBA" id="ARBA00023136"/>
    </source>
</evidence>
<evidence type="ECO:0000313" key="10">
    <source>
        <dbReference type="Proteomes" id="UP000887013"/>
    </source>
</evidence>
<name>A0A8X6T517_NEPPI</name>
<dbReference type="OrthoDB" id="10030083at2759"/>
<evidence type="ECO:0000256" key="7">
    <source>
        <dbReference type="SAM" id="Phobius"/>
    </source>
</evidence>
<feature type="transmembrane region" description="Helical" evidence="7">
    <location>
        <begin position="199"/>
        <end position="219"/>
    </location>
</feature>
<feature type="compositionally biased region" description="Polar residues" evidence="6">
    <location>
        <begin position="35"/>
        <end position="46"/>
    </location>
</feature>
<keyword evidence="4 7" id="KW-1133">Transmembrane helix</keyword>
<feature type="transmembrane region" description="Helical" evidence="7">
    <location>
        <begin position="293"/>
        <end position="309"/>
    </location>
</feature>
<protein>
    <submittedName>
        <fullName evidence="9">Phospholipid phosphatase 5</fullName>
    </submittedName>
</protein>
<proteinExistence type="inferred from homology"/>
<comment type="subcellular location">
    <subcellularLocation>
        <location evidence="1">Membrane</location>
        <topology evidence="1">Multi-pass membrane protein</topology>
    </subcellularLocation>
</comment>
<feature type="domain" description="Phosphatidic acid phosphatase type 2/haloperoxidase" evidence="8">
    <location>
        <begin position="199"/>
        <end position="336"/>
    </location>
</feature>
<feature type="transmembrane region" description="Helical" evidence="7">
    <location>
        <begin position="168"/>
        <end position="187"/>
    </location>
</feature>